<feature type="region of interest" description="Disordered" evidence="18">
    <location>
        <begin position="117"/>
        <end position="149"/>
    </location>
</feature>
<keyword evidence="11" id="KW-0227">DNA damage</keyword>
<keyword evidence="9" id="KW-0235">DNA replication</keyword>
<evidence type="ECO:0000256" key="12">
    <source>
        <dbReference type="ARBA" id="ARBA00022932"/>
    </source>
</evidence>
<protein>
    <recommendedName>
        <fullName evidence="5">DNA polymerase lambda</fullName>
        <ecNumber evidence="4">2.7.7.7</ecNumber>
    </recommendedName>
</protein>
<comment type="catalytic activity">
    <reaction evidence="16">
        <text>DNA(n) + a 2'-deoxyribonucleoside 5'-triphosphate = DNA(n+1) + diphosphate</text>
        <dbReference type="Rhea" id="RHEA:22508"/>
        <dbReference type="Rhea" id="RHEA-COMP:17339"/>
        <dbReference type="Rhea" id="RHEA-COMP:17340"/>
        <dbReference type="ChEBI" id="CHEBI:33019"/>
        <dbReference type="ChEBI" id="CHEBI:61560"/>
        <dbReference type="ChEBI" id="CHEBI:173112"/>
        <dbReference type="EC" id="2.7.7.7"/>
    </reaction>
</comment>
<evidence type="ECO:0000256" key="17">
    <source>
        <dbReference type="PIRSR" id="PIRSR622312-50"/>
    </source>
</evidence>
<dbReference type="InterPro" id="IPR027421">
    <property type="entry name" value="DNA_pol_lamdba_lyase_dom_sf"/>
</dbReference>
<evidence type="ECO:0000256" key="13">
    <source>
        <dbReference type="ARBA" id="ARBA00023204"/>
    </source>
</evidence>
<dbReference type="InterPro" id="IPR043519">
    <property type="entry name" value="NT_sf"/>
</dbReference>
<dbReference type="InterPro" id="IPR002008">
    <property type="entry name" value="DNA_pol_X_beta-like"/>
</dbReference>
<feature type="compositionally biased region" description="Polar residues" evidence="18">
    <location>
        <begin position="88"/>
        <end position="101"/>
    </location>
</feature>
<name>A0A6A6WJ29_9PEZI</name>
<dbReference type="InterPro" id="IPR022312">
    <property type="entry name" value="DNA_pol_X"/>
</dbReference>
<feature type="region of interest" description="Disordered" evidence="18">
    <location>
        <begin position="88"/>
        <end position="107"/>
    </location>
</feature>
<dbReference type="Pfam" id="PF14791">
    <property type="entry name" value="DNA_pol_B_thumb"/>
    <property type="match status" value="1"/>
</dbReference>
<dbReference type="PANTHER" id="PTHR11276:SF28">
    <property type="entry name" value="DNA POLYMERASE LAMBDA"/>
    <property type="match status" value="1"/>
</dbReference>
<evidence type="ECO:0000256" key="5">
    <source>
        <dbReference type="ARBA" id="ARBA00016513"/>
    </source>
</evidence>
<dbReference type="Gene3D" id="3.40.50.10190">
    <property type="entry name" value="BRCT domain"/>
    <property type="match status" value="1"/>
</dbReference>
<dbReference type="InterPro" id="IPR029398">
    <property type="entry name" value="PolB_thumb"/>
</dbReference>
<gene>
    <name evidence="20" type="ORF">EJ05DRAFT_472706</name>
</gene>
<dbReference type="FunFam" id="3.30.210.10:FF:000001">
    <property type="entry name" value="DNA polymerase lambda"/>
    <property type="match status" value="1"/>
</dbReference>
<dbReference type="RefSeq" id="XP_033604188.1">
    <property type="nucleotide sequence ID" value="XM_033743236.1"/>
</dbReference>
<comment type="cofactor">
    <cofactor evidence="1">
        <name>Mn(2+)</name>
        <dbReference type="ChEBI" id="CHEBI:29035"/>
    </cofactor>
</comment>
<dbReference type="Gene3D" id="3.30.460.10">
    <property type="entry name" value="Beta Polymerase, domain 2"/>
    <property type="match status" value="1"/>
</dbReference>
<evidence type="ECO:0000256" key="14">
    <source>
        <dbReference type="ARBA" id="ARBA00023239"/>
    </source>
</evidence>
<evidence type="ECO:0000256" key="18">
    <source>
        <dbReference type="SAM" id="MobiDB-lite"/>
    </source>
</evidence>
<feature type="region of interest" description="Disordered" evidence="18">
    <location>
        <begin position="342"/>
        <end position="374"/>
    </location>
</feature>
<keyword evidence="7" id="KW-0808">Transferase</keyword>
<dbReference type="GO" id="GO:0003677">
    <property type="term" value="F:DNA binding"/>
    <property type="evidence" value="ECO:0007669"/>
    <property type="project" value="InterPro"/>
</dbReference>
<dbReference type="InterPro" id="IPR036420">
    <property type="entry name" value="BRCT_dom_sf"/>
</dbReference>
<feature type="region of interest" description="Disordered" evidence="18">
    <location>
        <begin position="268"/>
        <end position="292"/>
    </location>
</feature>
<dbReference type="SUPFAM" id="SSF81301">
    <property type="entry name" value="Nucleotidyltransferase"/>
    <property type="match status" value="1"/>
</dbReference>
<evidence type="ECO:0000256" key="8">
    <source>
        <dbReference type="ARBA" id="ARBA00022695"/>
    </source>
</evidence>
<dbReference type="Gene3D" id="3.30.210.10">
    <property type="entry name" value="DNA polymerase, thumb domain"/>
    <property type="match status" value="1"/>
</dbReference>
<dbReference type="CDD" id="cd00141">
    <property type="entry name" value="NT_POLXc"/>
    <property type="match status" value="1"/>
</dbReference>
<evidence type="ECO:0000313" key="21">
    <source>
        <dbReference type="Proteomes" id="UP000799437"/>
    </source>
</evidence>
<dbReference type="Pfam" id="PF14716">
    <property type="entry name" value="HHH_8"/>
    <property type="match status" value="1"/>
</dbReference>
<dbReference type="PROSITE" id="PS50172">
    <property type="entry name" value="BRCT"/>
    <property type="match status" value="1"/>
</dbReference>
<dbReference type="EC" id="2.7.7.7" evidence="4"/>
<keyword evidence="6" id="KW-0237">DNA synthesis</keyword>
<dbReference type="Proteomes" id="UP000799437">
    <property type="component" value="Unassembled WGS sequence"/>
</dbReference>
<dbReference type="Pfam" id="PF14792">
    <property type="entry name" value="DNA_pol_B_palm"/>
    <property type="match status" value="1"/>
</dbReference>
<evidence type="ECO:0000256" key="1">
    <source>
        <dbReference type="ARBA" id="ARBA00001936"/>
    </source>
</evidence>
<dbReference type="Gene3D" id="1.10.150.20">
    <property type="entry name" value="5' to 3' exonuclease, C-terminal subdomain"/>
    <property type="match status" value="1"/>
</dbReference>
<dbReference type="InterPro" id="IPR028207">
    <property type="entry name" value="DNA_pol_B_palm_palm"/>
</dbReference>
<evidence type="ECO:0000256" key="3">
    <source>
        <dbReference type="ARBA" id="ARBA00008323"/>
    </source>
</evidence>
<evidence type="ECO:0000259" key="19">
    <source>
        <dbReference type="PROSITE" id="PS50172"/>
    </source>
</evidence>
<evidence type="ECO:0000256" key="9">
    <source>
        <dbReference type="ARBA" id="ARBA00022705"/>
    </source>
</evidence>
<dbReference type="GO" id="GO:0005634">
    <property type="term" value="C:nucleus"/>
    <property type="evidence" value="ECO:0007669"/>
    <property type="project" value="UniProtKB-SubCell"/>
</dbReference>
<dbReference type="InterPro" id="IPR001357">
    <property type="entry name" value="BRCT_dom"/>
</dbReference>
<keyword evidence="14" id="KW-0456">Lyase</keyword>
<sequence length="735" mass="82186">MFDFSPDDKKKFYEDLENLDKTDSEREDEGHLESIRLLRGSPTHLSTSRGSFTGRRVARTLTAFDQNAHRAISRESSSRHFPLSLIRSQSEPQPMQPQISLSHPREKSVSFRHLGLKKSASSSSLSSREMAPASKSIHEKGKGKKRSRPTQEIQLAQIFQGLVFFFVPNNTHNNARRMRIELAQKRGAIWAKEWSTAQITHVIADKDVKYAWLLSHLNLTEIPSNISVVSEHFIPDSIAAGLQDPARPRYRIEGQVVQPPNRTAVELPAESDRSLQVKPAKKDVSLTGPDTQSTVVASSIGTAVLHDALNDSTRASKSNRNQAQYNDELAQVIKETKPFAHLPLSDESDDAGADQPDDLDHEEGPPRKAPRLDIASEASVDKWQKSFQCMHKNEGNLERQNPNAYTIGILSEMAQYYDNGHDDFRLMSYRRAVASLQKCDTLITTKDQALKLGRVGPSIAEKIEEIVTTKGLRKLENAKSDPREVAIQLFLRVYGCGKALAEEWYAKGYRTLEDLEKEKLTSNQRIGVDHYEDFNTRIPRAEVEAHGKVVMDALEVVAPGYKATIMGSYRRGTKDCGDIDMLITKENTAVETVATVVFEQLVPYLTETGFLVASLATPHANGGTKWHGASLLPASSLPSGSKPLWRRIDFLVVPESEMGAALLYFTGDDIFNRSMRLLASKKKMRLNQRGLYKDVIRGPNRERLTEGTLVEGKSEQGIFEALGVPYRPPHHRICG</sequence>
<dbReference type="PRINTS" id="PR00869">
    <property type="entry name" value="DNAPOLX"/>
</dbReference>
<dbReference type="GO" id="GO:0046872">
    <property type="term" value="F:metal ion binding"/>
    <property type="evidence" value="ECO:0007669"/>
    <property type="project" value="UniProtKB-KW"/>
</dbReference>
<evidence type="ECO:0000313" key="20">
    <source>
        <dbReference type="EMBL" id="KAF2761737.1"/>
    </source>
</evidence>
<dbReference type="GeneID" id="54484290"/>
<feature type="compositionally biased region" description="Acidic residues" evidence="18">
    <location>
        <begin position="346"/>
        <end position="361"/>
    </location>
</feature>
<dbReference type="GO" id="GO:0006303">
    <property type="term" value="P:double-strand break repair via nonhomologous end joining"/>
    <property type="evidence" value="ECO:0007669"/>
    <property type="project" value="TreeGrafter"/>
</dbReference>
<feature type="domain" description="BRCT" evidence="19">
    <location>
        <begin position="154"/>
        <end position="241"/>
    </location>
</feature>
<comment type="similarity">
    <text evidence="3">Belongs to the DNA polymerase type-X family.</text>
</comment>
<dbReference type="SMART" id="SM00483">
    <property type="entry name" value="POLXc"/>
    <property type="match status" value="1"/>
</dbReference>
<evidence type="ECO:0000256" key="16">
    <source>
        <dbReference type="ARBA" id="ARBA00049244"/>
    </source>
</evidence>
<dbReference type="FunFam" id="1.10.150.20:FF:000010">
    <property type="entry name" value="DNA polymerase lambda"/>
    <property type="match status" value="1"/>
</dbReference>
<dbReference type="AlphaFoldDB" id="A0A6A6WJ29"/>
<organism evidence="20 21">
    <name type="scientific">Pseudovirgaria hyperparasitica</name>
    <dbReference type="NCBI Taxonomy" id="470096"/>
    <lineage>
        <taxon>Eukaryota</taxon>
        <taxon>Fungi</taxon>
        <taxon>Dikarya</taxon>
        <taxon>Ascomycota</taxon>
        <taxon>Pezizomycotina</taxon>
        <taxon>Dothideomycetes</taxon>
        <taxon>Dothideomycetes incertae sedis</taxon>
        <taxon>Acrospermales</taxon>
        <taxon>Acrospermaceae</taxon>
        <taxon>Pseudovirgaria</taxon>
    </lineage>
</organism>
<proteinExistence type="inferred from homology"/>
<evidence type="ECO:0000256" key="7">
    <source>
        <dbReference type="ARBA" id="ARBA00022679"/>
    </source>
</evidence>
<feature type="compositionally biased region" description="Low complexity" evidence="18">
    <location>
        <begin position="117"/>
        <end position="127"/>
    </location>
</feature>
<dbReference type="Gene3D" id="1.10.150.110">
    <property type="entry name" value="DNA polymerase beta, N-terminal domain-like"/>
    <property type="match status" value="1"/>
</dbReference>
<dbReference type="PANTHER" id="PTHR11276">
    <property type="entry name" value="DNA POLYMERASE TYPE-X FAMILY MEMBER"/>
    <property type="match status" value="1"/>
</dbReference>
<dbReference type="EMBL" id="ML996566">
    <property type="protein sequence ID" value="KAF2761737.1"/>
    <property type="molecule type" value="Genomic_DNA"/>
</dbReference>
<feature type="active site" description="Nucleophile; Schiff-base intermediate with DNA; for 5'-dRP lyase activity" evidence="17">
    <location>
        <position position="462"/>
    </location>
</feature>
<dbReference type="OrthoDB" id="205514at2759"/>
<comment type="subcellular location">
    <subcellularLocation>
        <location evidence="2">Nucleus</location>
    </subcellularLocation>
</comment>
<keyword evidence="13" id="KW-0234">DNA repair</keyword>
<evidence type="ECO:0000256" key="6">
    <source>
        <dbReference type="ARBA" id="ARBA00022634"/>
    </source>
</evidence>
<dbReference type="InterPro" id="IPR018944">
    <property type="entry name" value="DNA_pol_lambd_fingers_domain"/>
</dbReference>
<dbReference type="SUPFAM" id="SSF47802">
    <property type="entry name" value="DNA polymerase beta, N-terminal domain-like"/>
    <property type="match status" value="1"/>
</dbReference>
<dbReference type="InterPro" id="IPR037160">
    <property type="entry name" value="DNA_Pol_thumb_sf"/>
</dbReference>
<dbReference type="SUPFAM" id="SSF81585">
    <property type="entry name" value="PsbU/PolX domain-like"/>
    <property type="match status" value="1"/>
</dbReference>
<keyword evidence="21" id="KW-1185">Reference proteome</keyword>
<dbReference type="PRINTS" id="PR00870">
    <property type="entry name" value="DNAPOLXBETA"/>
</dbReference>
<dbReference type="InterPro" id="IPR002054">
    <property type="entry name" value="DNA-dir_DNA_pol_X"/>
</dbReference>
<keyword evidence="12" id="KW-0239">DNA-directed DNA polymerase</keyword>
<feature type="compositionally biased region" description="Basic and acidic residues" evidence="18">
    <location>
        <begin position="270"/>
        <end position="284"/>
    </location>
</feature>
<dbReference type="FunFam" id="1.10.150.110:FF:000005">
    <property type="entry name" value="DNA polymerase POL4"/>
    <property type="match status" value="1"/>
</dbReference>
<dbReference type="Pfam" id="PF10391">
    <property type="entry name" value="DNA_pol_lambd_f"/>
    <property type="match status" value="1"/>
</dbReference>
<evidence type="ECO:0000256" key="4">
    <source>
        <dbReference type="ARBA" id="ARBA00012417"/>
    </source>
</evidence>
<dbReference type="InterPro" id="IPR010996">
    <property type="entry name" value="HHH_MUS81"/>
</dbReference>
<dbReference type="GO" id="GO:0016829">
    <property type="term" value="F:lyase activity"/>
    <property type="evidence" value="ECO:0007669"/>
    <property type="project" value="UniProtKB-KW"/>
</dbReference>
<evidence type="ECO:0000256" key="11">
    <source>
        <dbReference type="ARBA" id="ARBA00022763"/>
    </source>
</evidence>
<reference evidence="20" key="1">
    <citation type="journal article" date="2020" name="Stud. Mycol.">
        <title>101 Dothideomycetes genomes: a test case for predicting lifestyles and emergence of pathogens.</title>
        <authorList>
            <person name="Haridas S."/>
            <person name="Albert R."/>
            <person name="Binder M."/>
            <person name="Bloem J."/>
            <person name="Labutti K."/>
            <person name="Salamov A."/>
            <person name="Andreopoulos B."/>
            <person name="Baker S."/>
            <person name="Barry K."/>
            <person name="Bills G."/>
            <person name="Bluhm B."/>
            <person name="Cannon C."/>
            <person name="Castanera R."/>
            <person name="Culley D."/>
            <person name="Daum C."/>
            <person name="Ezra D."/>
            <person name="Gonzalez J."/>
            <person name="Henrissat B."/>
            <person name="Kuo A."/>
            <person name="Liang C."/>
            <person name="Lipzen A."/>
            <person name="Lutzoni F."/>
            <person name="Magnuson J."/>
            <person name="Mondo S."/>
            <person name="Nolan M."/>
            <person name="Ohm R."/>
            <person name="Pangilinan J."/>
            <person name="Park H.-J."/>
            <person name="Ramirez L."/>
            <person name="Alfaro M."/>
            <person name="Sun H."/>
            <person name="Tritt A."/>
            <person name="Yoshinaga Y."/>
            <person name="Zwiers L.-H."/>
            <person name="Turgeon B."/>
            <person name="Goodwin S."/>
            <person name="Spatafora J."/>
            <person name="Crous P."/>
            <person name="Grigoriev I."/>
        </authorList>
    </citation>
    <scope>NUCLEOTIDE SEQUENCE</scope>
    <source>
        <strain evidence="20">CBS 121739</strain>
    </source>
</reference>
<evidence type="ECO:0000256" key="15">
    <source>
        <dbReference type="ARBA" id="ARBA00023242"/>
    </source>
</evidence>
<keyword evidence="15" id="KW-0539">Nucleus</keyword>
<dbReference type="GO" id="GO:0003887">
    <property type="term" value="F:DNA-directed DNA polymerase activity"/>
    <property type="evidence" value="ECO:0007669"/>
    <property type="project" value="UniProtKB-KW"/>
</dbReference>
<evidence type="ECO:0000256" key="2">
    <source>
        <dbReference type="ARBA" id="ARBA00004123"/>
    </source>
</evidence>
<keyword evidence="8" id="KW-0548">Nucleotidyltransferase</keyword>
<evidence type="ECO:0000256" key="10">
    <source>
        <dbReference type="ARBA" id="ARBA00022723"/>
    </source>
</evidence>
<keyword evidence="10" id="KW-0479">Metal-binding</keyword>
<accession>A0A6A6WJ29</accession>
<dbReference type="SUPFAM" id="SSF52113">
    <property type="entry name" value="BRCT domain"/>
    <property type="match status" value="1"/>
</dbReference>